<keyword evidence="1" id="KW-0732">Signal</keyword>
<protein>
    <recommendedName>
        <fullName evidence="4">DNA-binding beta-propeller fold protein YncE</fullName>
    </recommendedName>
</protein>
<dbReference type="InterPro" id="IPR047697">
    <property type="entry name" value="AztD-like"/>
</dbReference>
<sequence length="399" mass="42158">MTSFFNKASAAALLLGFMPTATLADEQTAWRLFIADHGQPAVHVIDAVSGTELVSFATRAPATLYRSGSGRTVFAVQRDGNVVQAISSGISTSDHGDHGDLKVEETKLLDMAVAGTRPVHFVDHGGNIALFFDGEGIARIIPESEVLAGSPSVREIRTGAPHHGVAITFGDHVLVTEPNKEKPDELPVGIRVLDAQGTPAGGLHACPDLHGEAASGNIVAIACAKGLLIAQAGDKGPSIGFLPYSDELPEGKVTTLLGGKGLQYFLGNYGPSAIVLIDPTADDAFRRIELPTRRVHFAVDPVRPKFAYVFTEDGRLHQLDVISGKITRSLALTEPYSMDGHWSDPRPRVAVAGDAIFVTDPLKSTLHMIDAASFEKTRDIAIAGKPFNIVAVGGSGEAH</sequence>
<accession>A0A316C886</accession>
<evidence type="ECO:0000313" key="3">
    <source>
        <dbReference type="Proteomes" id="UP000245396"/>
    </source>
</evidence>
<feature type="chain" id="PRO_5016249184" description="DNA-binding beta-propeller fold protein YncE" evidence="1">
    <location>
        <begin position="25"/>
        <end position="399"/>
    </location>
</feature>
<dbReference type="Proteomes" id="UP000245396">
    <property type="component" value="Unassembled WGS sequence"/>
</dbReference>
<dbReference type="STRING" id="1192868.GCA_000304395_04192"/>
<evidence type="ECO:0008006" key="4">
    <source>
        <dbReference type="Google" id="ProtNLM"/>
    </source>
</evidence>
<dbReference type="InterPro" id="IPR011044">
    <property type="entry name" value="Quino_amine_DH_bsu"/>
</dbReference>
<comment type="caution">
    <text evidence="2">The sequence shown here is derived from an EMBL/GenBank/DDBJ whole genome shotgun (WGS) entry which is preliminary data.</text>
</comment>
<dbReference type="EMBL" id="QGGG01000002">
    <property type="protein sequence ID" value="PWJ85995.1"/>
    <property type="molecule type" value="Genomic_DNA"/>
</dbReference>
<evidence type="ECO:0000256" key="1">
    <source>
        <dbReference type="SAM" id="SignalP"/>
    </source>
</evidence>
<dbReference type="SUPFAM" id="SSF50969">
    <property type="entry name" value="YVTN repeat-like/Quinoprotein amine dehydrogenase"/>
    <property type="match status" value="1"/>
</dbReference>
<gene>
    <name evidence="2" type="ORF">C7441_102446</name>
</gene>
<feature type="signal peptide" evidence="1">
    <location>
        <begin position="1"/>
        <end position="24"/>
    </location>
</feature>
<name>A0A316C886_PSESE</name>
<dbReference type="OrthoDB" id="9810636at2"/>
<dbReference type="RefSeq" id="WP_109611889.1">
    <property type="nucleotide sequence ID" value="NZ_QGGG01000002.1"/>
</dbReference>
<dbReference type="AlphaFoldDB" id="A0A316C886"/>
<dbReference type="NCBIfam" id="NF038015">
    <property type="entry name" value="AztD"/>
    <property type="match status" value="1"/>
</dbReference>
<organism evidence="2 3">
    <name type="scientific">Pseudaminobacter salicylatoxidans</name>
    <dbReference type="NCBI Taxonomy" id="93369"/>
    <lineage>
        <taxon>Bacteria</taxon>
        <taxon>Pseudomonadati</taxon>
        <taxon>Pseudomonadota</taxon>
        <taxon>Alphaproteobacteria</taxon>
        <taxon>Hyphomicrobiales</taxon>
        <taxon>Phyllobacteriaceae</taxon>
        <taxon>Pseudaminobacter</taxon>
    </lineage>
</organism>
<keyword evidence="3" id="KW-1185">Reference proteome</keyword>
<proteinExistence type="predicted"/>
<evidence type="ECO:0000313" key="2">
    <source>
        <dbReference type="EMBL" id="PWJ85995.1"/>
    </source>
</evidence>
<reference evidence="2 3" key="1">
    <citation type="submission" date="2018-05" db="EMBL/GenBank/DDBJ databases">
        <title>Genomic Encyclopedia of Type Strains, Phase IV (KMG-IV): sequencing the most valuable type-strain genomes for metagenomic binning, comparative biology and taxonomic classification.</title>
        <authorList>
            <person name="Goeker M."/>
        </authorList>
    </citation>
    <scope>NUCLEOTIDE SEQUENCE [LARGE SCALE GENOMIC DNA]</scope>
    <source>
        <strain evidence="2 3">DSM 6986</strain>
    </source>
</reference>